<dbReference type="RefSeq" id="WP_330197915.1">
    <property type="nucleotide sequence ID" value="NZ_JAZDRP010000002.1"/>
</dbReference>
<feature type="domain" description="Beta-ketoacyl-[acyl-carrier-protein] synthase III N-terminal" evidence="4">
    <location>
        <begin position="150"/>
        <end position="229"/>
    </location>
</feature>
<dbReference type="EMBL" id="JAZDRP010000002">
    <property type="protein sequence ID" value="MEE2525250.1"/>
    <property type="molecule type" value="Genomic_DNA"/>
</dbReference>
<evidence type="ECO:0000256" key="1">
    <source>
        <dbReference type="ARBA" id="ARBA00022679"/>
    </source>
</evidence>
<organism evidence="5 6">
    <name type="scientific">Hyphobacterium lacteum</name>
    <dbReference type="NCBI Taxonomy" id="3116575"/>
    <lineage>
        <taxon>Bacteria</taxon>
        <taxon>Pseudomonadati</taxon>
        <taxon>Pseudomonadota</taxon>
        <taxon>Alphaproteobacteria</taxon>
        <taxon>Maricaulales</taxon>
        <taxon>Maricaulaceae</taxon>
        <taxon>Hyphobacterium</taxon>
    </lineage>
</organism>
<comment type="caution">
    <text evidence="5">The sequence shown here is derived from an EMBL/GenBank/DDBJ whole genome shotgun (WGS) entry which is preliminary data.</text>
</comment>
<dbReference type="Pfam" id="PF08545">
    <property type="entry name" value="ACP_syn_III"/>
    <property type="match status" value="1"/>
</dbReference>
<dbReference type="CDD" id="cd00830">
    <property type="entry name" value="KAS_III"/>
    <property type="match status" value="1"/>
</dbReference>
<sequence>MNTAIIRSSGLWTPPESVSNDELVACFNAWVEKWNAENADAIAAGELEAKAPSSSGFIEKASGIKSRYTIDKAGVLDIGRMRPEVRRRSDDEVSVMAEAGIAAARQALEAAGRDAADVDGVICSATTMQRTYPCIAIEIQDALGIDGFGYDMSVACSSGTFGLINAINSIQTGQADSILLVTPEITTPQLNFRDRDSHFIFGDVAVALLIERDDGQADGWSIVNARMKTSYSNNIRSNFGFLNACETPEPVFEDRYFVQEGRKVFKEVCPMVAELILDQLQANQLTAADMKRLWLHQANINMNMMIARKVYDRDFTPDEAPVILDEFANTAGAGSLVAFHRHSDGFENGEKGLMCSFGAGYSIGSVILERRAA</sequence>
<dbReference type="PANTHER" id="PTHR34069">
    <property type="entry name" value="3-OXOACYL-[ACYL-CARRIER-PROTEIN] SYNTHASE 3"/>
    <property type="match status" value="1"/>
</dbReference>
<evidence type="ECO:0000313" key="5">
    <source>
        <dbReference type="EMBL" id="MEE2525250.1"/>
    </source>
</evidence>
<dbReference type="InterPro" id="IPR013751">
    <property type="entry name" value="ACP_syn_III_N"/>
</dbReference>
<name>A0ABU7LMV0_9PROT</name>
<dbReference type="NCBIfam" id="NF005703">
    <property type="entry name" value="PRK07515.1"/>
    <property type="match status" value="1"/>
</dbReference>
<evidence type="ECO:0000313" key="6">
    <source>
        <dbReference type="Proteomes" id="UP001354971"/>
    </source>
</evidence>
<dbReference type="Proteomes" id="UP001354971">
    <property type="component" value="Unassembled WGS sequence"/>
</dbReference>
<reference evidence="5 6" key="1">
    <citation type="submission" date="2024-01" db="EMBL/GenBank/DDBJ databases">
        <title>Hyphobacterium bacterium isolated from marine sediment.</title>
        <authorList>
            <person name="Zhao S."/>
        </authorList>
    </citation>
    <scope>NUCLEOTIDE SEQUENCE [LARGE SCALE GENOMIC DNA]</scope>
    <source>
        <strain evidence="6">HN65</strain>
    </source>
</reference>
<evidence type="ECO:0000259" key="4">
    <source>
        <dbReference type="Pfam" id="PF08545"/>
    </source>
</evidence>
<evidence type="ECO:0000259" key="3">
    <source>
        <dbReference type="Pfam" id="PF08541"/>
    </source>
</evidence>
<protein>
    <submittedName>
        <fullName evidence="5">Beta-ketoacyl-ACP synthase III</fullName>
    </submittedName>
</protein>
<dbReference type="SUPFAM" id="SSF53901">
    <property type="entry name" value="Thiolase-like"/>
    <property type="match status" value="1"/>
</dbReference>
<proteinExistence type="predicted"/>
<dbReference type="Pfam" id="PF08541">
    <property type="entry name" value="ACP_syn_III_C"/>
    <property type="match status" value="1"/>
</dbReference>
<keyword evidence="1" id="KW-0808">Transferase</keyword>
<dbReference type="InterPro" id="IPR016039">
    <property type="entry name" value="Thiolase-like"/>
</dbReference>
<evidence type="ECO:0000256" key="2">
    <source>
        <dbReference type="ARBA" id="ARBA00023315"/>
    </source>
</evidence>
<gene>
    <name evidence="5" type="ORF">V0U79_02655</name>
</gene>
<dbReference type="PANTHER" id="PTHR34069:SF2">
    <property type="entry name" value="BETA-KETOACYL-[ACYL-CARRIER-PROTEIN] SYNTHASE III"/>
    <property type="match status" value="1"/>
</dbReference>
<keyword evidence="2" id="KW-0012">Acyltransferase</keyword>
<dbReference type="InterPro" id="IPR013747">
    <property type="entry name" value="ACP_syn_III_C"/>
</dbReference>
<feature type="domain" description="Beta-ketoacyl-[acyl-carrier-protein] synthase III C-terminal" evidence="3">
    <location>
        <begin position="280"/>
        <end position="369"/>
    </location>
</feature>
<accession>A0ABU7LMV0</accession>
<keyword evidence="6" id="KW-1185">Reference proteome</keyword>
<dbReference type="Gene3D" id="3.40.47.10">
    <property type="match status" value="2"/>
</dbReference>